<dbReference type="InterPro" id="IPR038658">
    <property type="entry name" value="SsgB_sf"/>
</dbReference>
<sequence length="169" mass="18097">MTGGRVPRQRTAAGGVVTRVEAEVVVAPGLAVPVPTCLRYDPVEPYAVHLDMQVHAGAPVRWTFARDLLSAGTTTWAGGGDVSVFPSPDPDGERGTLFISLSGEEATAVLRIPANAVVAFLARSERIVPVGEEHRYLGVANNVRGLFDGPPSRRPRFDGLRRRTDDGEE</sequence>
<evidence type="ECO:0000256" key="4">
    <source>
        <dbReference type="ARBA" id="ARBA00022969"/>
    </source>
</evidence>
<dbReference type="EMBL" id="BAABIS010000001">
    <property type="protein sequence ID" value="GAA4885307.1"/>
    <property type="molecule type" value="Genomic_DNA"/>
</dbReference>
<organism evidence="7 8">
    <name type="scientific">Kitasatospora terrestris</name>
    <dbReference type="NCBI Taxonomy" id="258051"/>
    <lineage>
        <taxon>Bacteria</taxon>
        <taxon>Bacillati</taxon>
        <taxon>Actinomycetota</taxon>
        <taxon>Actinomycetes</taxon>
        <taxon>Kitasatosporales</taxon>
        <taxon>Streptomycetaceae</taxon>
        <taxon>Kitasatospora</taxon>
    </lineage>
</organism>
<gene>
    <name evidence="7" type="ORF">GCM10023235_77950</name>
</gene>
<evidence type="ECO:0000313" key="8">
    <source>
        <dbReference type="Proteomes" id="UP001501752"/>
    </source>
</evidence>
<dbReference type="Proteomes" id="UP001501752">
    <property type="component" value="Unassembled WGS sequence"/>
</dbReference>
<dbReference type="Gene3D" id="2.30.31.20">
    <property type="entry name" value="Sporulation-specific cell division protein SsgB"/>
    <property type="match status" value="1"/>
</dbReference>
<keyword evidence="8" id="KW-1185">Reference proteome</keyword>
<keyword evidence="4" id="KW-0749">Sporulation</keyword>
<evidence type="ECO:0000256" key="2">
    <source>
        <dbReference type="ARBA" id="ARBA00009323"/>
    </source>
</evidence>
<keyword evidence="3" id="KW-0132">Cell division</keyword>
<dbReference type="Pfam" id="PF04686">
    <property type="entry name" value="SsgA"/>
    <property type="match status" value="1"/>
</dbReference>
<accession>A0ABP9ET59</accession>
<evidence type="ECO:0000256" key="5">
    <source>
        <dbReference type="ARBA" id="ARBA00023210"/>
    </source>
</evidence>
<keyword evidence="5" id="KW-0717">Septation</keyword>
<evidence type="ECO:0000313" key="7">
    <source>
        <dbReference type="EMBL" id="GAA4885307.1"/>
    </source>
</evidence>
<comment type="similarity">
    <text evidence="2">Belongs to the SsgA family.</text>
</comment>
<proteinExistence type="inferred from homology"/>
<evidence type="ECO:0000256" key="3">
    <source>
        <dbReference type="ARBA" id="ARBA00022618"/>
    </source>
</evidence>
<keyword evidence="6" id="KW-0131">Cell cycle</keyword>
<comment type="subcellular location">
    <subcellularLocation>
        <location evidence="1">Cell septum</location>
    </subcellularLocation>
</comment>
<protein>
    <recommendedName>
        <fullName evidence="9">SsgA family sporulation/cell division regulator</fullName>
    </recommendedName>
</protein>
<comment type="caution">
    <text evidence="7">The sequence shown here is derived from an EMBL/GenBank/DDBJ whole genome shotgun (WGS) entry which is preliminary data.</text>
</comment>
<evidence type="ECO:0008006" key="9">
    <source>
        <dbReference type="Google" id="ProtNLM"/>
    </source>
</evidence>
<reference evidence="8" key="1">
    <citation type="journal article" date="2019" name="Int. J. Syst. Evol. Microbiol.">
        <title>The Global Catalogue of Microorganisms (GCM) 10K type strain sequencing project: providing services to taxonomists for standard genome sequencing and annotation.</title>
        <authorList>
            <consortium name="The Broad Institute Genomics Platform"/>
            <consortium name="The Broad Institute Genome Sequencing Center for Infectious Disease"/>
            <person name="Wu L."/>
            <person name="Ma J."/>
        </authorList>
    </citation>
    <scope>NUCLEOTIDE SEQUENCE [LARGE SCALE GENOMIC DNA]</scope>
    <source>
        <strain evidence="8">JCM 13006</strain>
    </source>
</reference>
<evidence type="ECO:0000256" key="1">
    <source>
        <dbReference type="ARBA" id="ARBA00004431"/>
    </source>
</evidence>
<name>A0ABP9ET59_9ACTN</name>
<dbReference type="InterPro" id="IPR006776">
    <property type="entry name" value="SsgB"/>
</dbReference>
<evidence type="ECO:0000256" key="6">
    <source>
        <dbReference type="ARBA" id="ARBA00023306"/>
    </source>
</evidence>